<name>A0A7H8NCY7_9ACTN</name>
<keyword evidence="8" id="KW-1185">Reference proteome</keyword>
<dbReference type="Gene3D" id="1.10.357.10">
    <property type="entry name" value="Tetracycline Repressor, domain 2"/>
    <property type="match status" value="1"/>
</dbReference>
<keyword evidence="3" id="KW-0804">Transcription</keyword>
<protein>
    <submittedName>
        <fullName evidence="7">TetR/AcrR family transcriptional regulator</fullName>
    </submittedName>
</protein>
<dbReference type="EMBL" id="CP054929">
    <property type="protein sequence ID" value="QKW51638.1"/>
    <property type="molecule type" value="Genomic_DNA"/>
</dbReference>
<dbReference type="InterPro" id="IPR001647">
    <property type="entry name" value="HTH_TetR"/>
</dbReference>
<dbReference type="Pfam" id="PF02909">
    <property type="entry name" value="TetR_C_1"/>
    <property type="match status" value="1"/>
</dbReference>
<proteinExistence type="predicted"/>
<evidence type="ECO:0000256" key="4">
    <source>
        <dbReference type="PROSITE-ProRule" id="PRU00335"/>
    </source>
</evidence>
<dbReference type="InterPro" id="IPR036271">
    <property type="entry name" value="Tet_transcr_reg_TetR-rel_C_sf"/>
</dbReference>
<dbReference type="InterPro" id="IPR009057">
    <property type="entry name" value="Homeodomain-like_sf"/>
</dbReference>
<dbReference type="SUPFAM" id="SSF46689">
    <property type="entry name" value="Homeodomain-like"/>
    <property type="match status" value="1"/>
</dbReference>
<dbReference type="SUPFAM" id="SSF48498">
    <property type="entry name" value="Tetracyclin repressor-like, C-terminal domain"/>
    <property type="match status" value="1"/>
</dbReference>
<dbReference type="RefSeq" id="WP_176163355.1">
    <property type="nucleotide sequence ID" value="NZ_CP054929.1"/>
</dbReference>
<evidence type="ECO:0000256" key="5">
    <source>
        <dbReference type="SAM" id="MobiDB-lite"/>
    </source>
</evidence>
<dbReference type="Gene3D" id="1.10.10.60">
    <property type="entry name" value="Homeodomain-like"/>
    <property type="match status" value="1"/>
</dbReference>
<dbReference type="InterPro" id="IPR004111">
    <property type="entry name" value="Repressor_TetR_C"/>
</dbReference>
<feature type="domain" description="HTH tetR-type" evidence="6">
    <location>
        <begin position="46"/>
        <end position="106"/>
    </location>
</feature>
<evidence type="ECO:0000313" key="8">
    <source>
        <dbReference type="Proteomes" id="UP000509303"/>
    </source>
</evidence>
<dbReference type="Pfam" id="PF00440">
    <property type="entry name" value="TetR_N"/>
    <property type="match status" value="1"/>
</dbReference>
<reference evidence="7 8" key="1">
    <citation type="submission" date="2020-06" db="EMBL/GenBank/DDBJ databases">
        <title>Genome mining for natural products.</title>
        <authorList>
            <person name="Zhang B."/>
            <person name="Shi J."/>
            <person name="Ge H."/>
        </authorList>
    </citation>
    <scope>NUCLEOTIDE SEQUENCE [LARGE SCALE GENOMIC DNA]</scope>
    <source>
        <strain evidence="7 8">NA00687</strain>
    </source>
</reference>
<dbReference type="PANTHER" id="PTHR30055">
    <property type="entry name" value="HTH-TYPE TRANSCRIPTIONAL REGULATOR RUTR"/>
    <property type="match status" value="1"/>
</dbReference>
<keyword evidence="1" id="KW-0805">Transcription regulation</keyword>
<feature type="region of interest" description="Disordered" evidence="5">
    <location>
        <begin position="1"/>
        <end position="46"/>
    </location>
</feature>
<evidence type="ECO:0000256" key="2">
    <source>
        <dbReference type="ARBA" id="ARBA00023125"/>
    </source>
</evidence>
<organism evidence="7 8">
    <name type="scientific">Streptomyces buecherae</name>
    <dbReference type="NCBI Taxonomy" id="2763006"/>
    <lineage>
        <taxon>Bacteria</taxon>
        <taxon>Bacillati</taxon>
        <taxon>Actinomycetota</taxon>
        <taxon>Actinomycetes</taxon>
        <taxon>Kitasatosporales</taxon>
        <taxon>Streptomycetaceae</taxon>
        <taxon>Streptomyces</taxon>
    </lineage>
</organism>
<dbReference type="PANTHER" id="PTHR30055:SF151">
    <property type="entry name" value="TRANSCRIPTIONAL REGULATORY PROTEIN"/>
    <property type="match status" value="1"/>
</dbReference>
<evidence type="ECO:0000256" key="3">
    <source>
        <dbReference type="ARBA" id="ARBA00023163"/>
    </source>
</evidence>
<evidence type="ECO:0000313" key="7">
    <source>
        <dbReference type="EMBL" id="QKW51638.1"/>
    </source>
</evidence>
<dbReference type="GO" id="GO:0045892">
    <property type="term" value="P:negative regulation of DNA-templated transcription"/>
    <property type="evidence" value="ECO:0007669"/>
    <property type="project" value="InterPro"/>
</dbReference>
<dbReference type="AlphaFoldDB" id="A0A7H8NCY7"/>
<evidence type="ECO:0000256" key="1">
    <source>
        <dbReference type="ARBA" id="ARBA00023015"/>
    </source>
</evidence>
<dbReference type="GO" id="GO:0000976">
    <property type="term" value="F:transcription cis-regulatory region binding"/>
    <property type="evidence" value="ECO:0007669"/>
    <property type="project" value="TreeGrafter"/>
</dbReference>
<dbReference type="InterPro" id="IPR050109">
    <property type="entry name" value="HTH-type_TetR-like_transc_reg"/>
</dbReference>
<dbReference type="GO" id="GO:0003700">
    <property type="term" value="F:DNA-binding transcription factor activity"/>
    <property type="evidence" value="ECO:0007669"/>
    <property type="project" value="TreeGrafter"/>
</dbReference>
<gene>
    <name evidence="7" type="ORF">HUT08_21320</name>
</gene>
<feature type="DNA-binding region" description="H-T-H motif" evidence="4">
    <location>
        <begin position="69"/>
        <end position="88"/>
    </location>
</feature>
<keyword evidence="2 4" id="KW-0238">DNA-binding</keyword>
<evidence type="ECO:0000259" key="6">
    <source>
        <dbReference type="PROSITE" id="PS50977"/>
    </source>
</evidence>
<dbReference type="PROSITE" id="PS50977">
    <property type="entry name" value="HTH_TETR_2"/>
    <property type="match status" value="1"/>
</dbReference>
<sequence length="257" mass="26830">MNPGTEGPRDEEGAAVTRDPDAGAAGIDPERLWLSDPQPRRGRRPAYSREAITAAAVALADAEGLEAVTMRRVAARVGAGVMSLYSYAPDKETLLELMVDHVSGELTATGPPTTPTGDWRADLKAVAHLQRSHMLRHPWLPAALATRRSPGPNTLAFLEHVLAVLRPTGLDGASKLEVFAQLTAFVSGHVGHELAQAAAAASADRAAAEARYLAAVAADGQHPELAAALASPGRPLAPEATFGRFLGRLVDGLDAAP</sequence>
<accession>A0A7H8NCY7</accession>
<dbReference type="Proteomes" id="UP000509303">
    <property type="component" value="Chromosome"/>
</dbReference>